<evidence type="ECO:0000313" key="9">
    <source>
        <dbReference type="Proteomes" id="UP000261540"/>
    </source>
</evidence>
<dbReference type="Ensembl" id="ENSPKIT00000003495.1">
    <property type="protein sequence ID" value="ENSPKIP00000022823.1"/>
    <property type="gene ID" value="ENSPKIG00000006687.1"/>
</dbReference>
<evidence type="ECO:0000259" key="7">
    <source>
        <dbReference type="PROSITE" id="PS50888"/>
    </source>
</evidence>
<name>A0A3B3RWY1_9TELE</name>
<keyword evidence="2" id="KW-0678">Repressor</keyword>
<dbReference type="InterPro" id="IPR050370">
    <property type="entry name" value="HES_HEY"/>
</dbReference>
<proteinExistence type="predicted"/>
<dbReference type="GO" id="GO:0005634">
    <property type="term" value="C:nucleus"/>
    <property type="evidence" value="ECO:0007669"/>
    <property type="project" value="UniProtKB-SubCell"/>
</dbReference>
<keyword evidence="5" id="KW-0539">Nucleus</keyword>
<dbReference type="STRING" id="1676925.ENSPKIP00000022823"/>
<protein>
    <submittedName>
        <fullName evidence="8">Hairy and enhancer of split related-7</fullName>
    </submittedName>
</protein>
<dbReference type="PANTHER" id="PTHR10985">
    <property type="entry name" value="BASIC HELIX-LOOP-HELIX TRANSCRIPTION FACTOR, HES-RELATED"/>
    <property type="match status" value="1"/>
</dbReference>
<dbReference type="InterPro" id="IPR011598">
    <property type="entry name" value="bHLH_dom"/>
</dbReference>
<reference evidence="8" key="2">
    <citation type="submission" date="2025-09" db="UniProtKB">
        <authorList>
            <consortium name="Ensembl"/>
        </authorList>
    </citation>
    <scope>IDENTIFICATION</scope>
</reference>
<dbReference type="SUPFAM" id="SSF47459">
    <property type="entry name" value="HLH, helix-loop-helix DNA-binding domain"/>
    <property type="match status" value="1"/>
</dbReference>
<accession>A0A3B3RWY1</accession>
<feature type="domain" description="BHLH" evidence="7">
    <location>
        <begin position="15"/>
        <end position="72"/>
    </location>
</feature>
<reference evidence="8" key="1">
    <citation type="submission" date="2025-08" db="UniProtKB">
        <authorList>
            <consortium name="Ensembl"/>
        </authorList>
    </citation>
    <scope>IDENTIFICATION</scope>
</reference>
<organism evidence="8 9">
    <name type="scientific">Paramormyrops kingsleyae</name>
    <dbReference type="NCBI Taxonomy" id="1676925"/>
    <lineage>
        <taxon>Eukaryota</taxon>
        <taxon>Metazoa</taxon>
        <taxon>Chordata</taxon>
        <taxon>Craniata</taxon>
        <taxon>Vertebrata</taxon>
        <taxon>Euteleostomi</taxon>
        <taxon>Actinopterygii</taxon>
        <taxon>Neopterygii</taxon>
        <taxon>Teleostei</taxon>
        <taxon>Osteoglossocephala</taxon>
        <taxon>Osteoglossomorpha</taxon>
        <taxon>Osteoglossiformes</taxon>
        <taxon>Mormyridae</taxon>
        <taxon>Paramormyrops</taxon>
    </lineage>
</organism>
<dbReference type="PROSITE" id="PS50888">
    <property type="entry name" value="BHLH"/>
    <property type="match status" value="1"/>
</dbReference>
<evidence type="ECO:0000256" key="2">
    <source>
        <dbReference type="ARBA" id="ARBA00022491"/>
    </source>
</evidence>
<dbReference type="CDD" id="cd11462">
    <property type="entry name" value="bHLH-O_HES7"/>
    <property type="match status" value="1"/>
</dbReference>
<sequence>MRLPGGTQDEDLKTTRKLLKPQVEKQRRERMNRSLEALRVLLLKDSQHQGKISRRIEKAEILEETVLFLKKSSGKGSKVGEQQQVQDGFSACLQRAARFLHGSGAALHVDATLQSKFFHWRVCAGAKAPVVARCPPVDSTELSAQTWQRRIAFRSSAPLHHRVALAYGDSNV</sequence>
<dbReference type="Pfam" id="PF00010">
    <property type="entry name" value="HLH"/>
    <property type="match status" value="1"/>
</dbReference>
<evidence type="ECO:0000256" key="5">
    <source>
        <dbReference type="ARBA" id="ARBA00023242"/>
    </source>
</evidence>
<dbReference type="SMART" id="SM00353">
    <property type="entry name" value="HLH"/>
    <property type="match status" value="1"/>
</dbReference>
<dbReference type="GeneTree" id="ENSGT00700000104815"/>
<comment type="subcellular location">
    <subcellularLocation>
        <location evidence="1">Nucleus</location>
    </subcellularLocation>
</comment>
<evidence type="ECO:0000313" key="8">
    <source>
        <dbReference type="Ensembl" id="ENSPKIP00000022823.1"/>
    </source>
</evidence>
<evidence type="ECO:0000256" key="1">
    <source>
        <dbReference type="ARBA" id="ARBA00004123"/>
    </source>
</evidence>
<dbReference type="Gene3D" id="4.10.280.10">
    <property type="entry name" value="Helix-loop-helix DNA-binding domain"/>
    <property type="match status" value="1"/>
</dbReference>
<evidence type="ECO:0000256" key="6">
    <source>
        <dbReference type="SAM" id="MobiDB-lite"/>
    </source>
</evidence>
<keyword evidence="9" id="KW-1185">Reference proteome</keyword>
<keyword evidence="3" id="KW-0805">Transcription regulation</keyword>
<keyword evidence="4" id="KW-0804">Transcription</keyword>
<evidence type="ECO:0000256" key="3">
    <source>
        <dbReference type="ARBA" id="ARBA00023015"/>
    </source>
</evidence>
<evidence type="ECO:0000256" key="4">
    <source>
        <dbReference type="ARBA" id="ARBA00023163"/>
    </source>
</evidence>
<dbReference type="InterPro" id="IPR032644">
    <property type="entry name" value="HES-7_bHLH-O"/>
</dbReference>
<dbReference type="AlphaFoldDB" id="A0A3B3RWY1"/>
<dbReference type="GO" id="GO:0046983">
    <property type="term" value="F:protein dimerization activity"/>
    <property type="evidence" value="ECO:0007669"/>
    <property type="project" value="InterPro"/>
</dbReference>
<dbReference type="Proteomes" id="UP000261540">
    <property type="component" value="Unplaced"/>
</dbReference>
<feature type="region of interest" description="Disordered" evidence="6">
    <location>
        <begin position="1"/>
        <end position="30"/>
    </location>
</feature>
<dbReference type="InterPro" id="IPR036638">
    <property type="entry name" value="HLH_DNA-bd_sf"/>
</dbReference>